<dbReference type="InterPro" id="IPR005123">
    <property type="entry name" value="Oxoglu/Fe-dep_dioxygenase_dom"/>
</dbReference>
<feature type="region of interest" description="Disordered" evidence="1">
    <location>
        <begin position="75"/>
        <end position="95"/>
    </location>
</feature>
<accession>A0A5B8RCC0</accession>
<dbReference type="Gene3D" id="2.60.120.620">
    <property type="entry name" value="q2cbj1_9rhob like domain"/>
    <property type="match status" value="1"/>
</dbReference>
<evidence type="ECO:0000313" key="3">
    <source>
        <dbReference type="EMBL" id="QEA05548.1"/>
    </source>
</evidence>
<dbReference type="SUPFAM" id="SSF51197">
    <property type="entry name" value="Clavaminate synthase-like"/>
    <property type="match status" value="1"/>
</dbReference>
<name>A0A5B8RCC0_9ZZZZ</name>
<sequence length="294" mass="33348">MSVAKEQMKQTDGIDAIIDLERHPIHDLDGEAGQALIERCRAQLADDGCVVLKGFIRPEALAAIRDETRELAPRAHYNETHTNPYNSDGDPALPDNHPKNVFGDRTNGFVAGDLIAQDTAVRRVYHNPDFQRFIAAAMDEPELHEYADPLAGLVINVLRDGCQHPWHYDTNEFIVTMMTQRPEQGGDFEYCPQIRNPEDENFEGVQRVLEGDRSPIKTLSLEPGDLQIFYGRYSLHRVARVHGDVERHTVIFGYAREPGFIGRAERAKRIFGRMAPIHERQLEEGLERSDKLAD</sequence>
<proteinExistence type="predicted"/>
<reference evidence="3" key="1">
    <citation type="submission" date="2019-06" db="EMBL/GenBank/DDBJ databases">
        <authorList>
            <person name="Murdoch R.W."/>
            <person name="Fathepure B."/>
        </authorList>
    </citation>
    <scope>NUCLEOTIDE SEQUENCE</scope>
</reference>
<dbReference type="Pfam" id="PF23169">
    <property type="entry name" value="HalD"/>
    <property type="match status" value="1"/>
</dbReference>
<evidence type="ECO:0000256" key="1">
    <source>
        <dbReference type="SAM" id="MobiDB-lite"/>
    </source>
</evidence>
<dbReference type="AlphaFoldDB" id="A0A5B8RCC0"/>
<evidence type="ECO:0000259" key="2">
    <source>
        <dbReference type="PROSITE" id="PS51471"/>
    </source>
</evidence>
<feature type="domain" description="Fe2OG dioxygenase" evidence="2">
    <location>
        <begin position="149"/>
        <end position="256"/>
    </location>
</feature>
<protein>
    <recommendedName>
        <fullName evidence="2">Fe2OG dioxygenase domain-containing protein</fullName>
    </recommendedName>
</protein>
<gene>
    <name evidence="3" type="ORF">KBTEX_01871</name>
</gene>
<organism evidence="3">
    <name type="scientific">uncultured organism</name>
    <dbReference type="NCBI Taxonomy" id="155900"/>
    <lineage>
        <taxon>unclassified sequences</taxon>
        <taxon>environmental samples</taxon>
    </lineage>
</organism>
<dbReference type="EMBL" id="MN079104">
    <property type="protein sequence ID" value="QEA05548.1"/>
    <property type="molecule type" value="Genomic_DNA"/>
</dbReference>
<dbReference type="InterPro" id="IPR056470">
    <property type="entry name" value="BesD/HalB-like"/>
</dbReference>
<dbReference type="PROSITE" id="PS51471">
    <property type="entry name" value="FE2OG_OXY"/>
    <property type="match status" value="1"/>
</dbReference>